<name>A0A2S9XI58_9BACT</name>
<reference evidence="1 2" key="1">
    <citation type="submission" date="2018-03" db="EMBL/GenBank/DDBJ databases">
        <title>Draft Genome Sequences of the Obligatory Marine Myxobacteria Enhygromyxa salina SWB005.</title>
        <authorList>
            <person name="Poehlein A."/>
            <person name="Moghaddam J.A."/>
            <person name="Harms H."/>
            <person name="Alanjari M."/>
            <person name="Koenig G.M."/>
            <person name="Daniel R."/>
            <person name="Schaeberle T.F."/>
        </authorList>
    </citation>
    <scope>NUCLEOTIDE SEQUENCE [LARGE SCALE GENOMIC DNA]</scope>
    <source>
        <strain evidence="1 2">SWB005</strain>
    </source>
</reference>
<sequence>MANNKIERVLRHDGIVAVLDWYTDPAQGGGEPEWVGDDRWNPIVMEAVKLRQIAQEPSVRVLVGDHAVLVSGDDKHVVGVVFIKGHPVVKSVVRMVRQLLRPRPNQPTASV</sequence>
<proteinExistence type="predicted"/>
<dbReference type="RefSeq" id="WP_146156068.1">
    <property type="nucleotide sequence ID" value="NZ_PVNK01000208.1"/>
</dbReference>
<evidence type="ECO:0000313" key="1">
    <source>
        <dbReference type="EMBL" id="PRP92533.1"/>
    </source>
</evidence>
<gene>
    <name evidence="1" type="ORF">ENSA5_48550</name>
</gene>
<protein>
    <submittedName>
        <fullName evidence="1">Uncharacterized protein</fullName>
    </submittedName>
</protein>
<dbReference type="OrthoDB" id="9831627at2"/>
<dbReference type="AlphaFoldDB" id="A0A2S9XI58"/>
<keyword evidence="2" id="KW-1185">Reference proteome</keyword>
<dbReference type="Proteomes" id="UP000237968">
    <property type="component" value="Unassembled WGS sequence"/>
</dbReference>
<evidence type="ECO:0000313" key="2">
    <source>
        <dbReference type="Proteomes" id="UP000237968"/>
    </source>
</evidence>
<accession>A0A2S9XI58</accession>
<organism evidence="1 2">
    <name type="scientific">Enhygromyxa salina</name>
    <dbReference type="NCBI Taxonomy" id="215803"/>
    <lineage>
        <taxon>Bacteria</taxon>
        <taxon>Pseudomonadati</taxon>
        <taxon>Myxococcota</taxon>
        <taxon>Polyangia</taxon>
        <taxon>Nannocystales</taxon>
        <taxon>Nannocystaceae</taxon>
        <taxon>Enhygromyxa</taxon>
    </lineage>
</organism>
<dbReference type="EMBL" id="PVNK01000208">
    <property type="protein sequence ID" value="PRP92533.1"/>
    <property type="molecule type" value="Genomic_DNA"/>
</dbReference>
<comment type="caution">
    <text evidence="1">The sequence shown here is derived from an EMBL/GenBank/DDBJ whole genome shotgun (WGS) entry which is preliminary data.</text>
</comment>